<dbReference type="AlphaFoldDB" id="A0AAE1WI39"/>
<dbReference type="GO" id="GO:1990316">
    <property type="term" value="C:Atg1/ULK1 kinase complex"/>
    <property type="evidence" value="ECO:0007669"/>
    <property type="project" value="TreeGrafter"/>
</dbReference>
<reference evidence="2" key="2">
    <citation type="journal article" date="2024" name="Plant">
        <title>Genomic evolution and insights into agronomic trait innovations of Sesamum species.</title>
        <authorList>
            <person name="Miao H."/>
            <person name="Wang L."/>
            <person name="Qu L."/>
            <person name="Liu H."/>
            <person name="Sun Y."/>
            <person name="Le M."/>
            <person name="Wang Q."/>
            <person name="Wei S."/>
            <person name="Zheng Y."/>
            <person name="Lin W."/>
            <person name="Duan Y."/>
            <person name="Cao H."/>
            <person name="Xiong S."/>
            <person name="Wang X."/>
            <person name="Wei L."/>
            <person name="Li C."/>
            <person name="Ma Q."/>
            <person name="Ju M."/>
            <person name="Zhao R."/>
            <person name="Li G."/>
            <person name="Mu C."/>
            <person name="Tian Q."/>
            <person name="Mei H."/>
            <person name="Zhang T."/>
            <person name="Gao T."/>
            <person name="Zhang H."/>
        </authorList>
    </citation>
    <scope>NUCLEOTIDE SEQUENCE</scope>
    <source>
        <strain evidence="2">K16</strain>
    </source>
</reference>
<dbReference type="GO" id="GO:0034497">
    <property type="term" value="P:protein localization to phagophore assembly site"/>
    <property type="evidence" value="ECO:0007669"/>
    <property type="project" value="TreeGrafter"/>
</dbReference>
<evidence type="ECO:0000313" key="2">
    <source>
        <dbReference type="EMBL" id="KAK4393820.1"/>
    </source>
</evidence>
<feature type="compositionally biased region" description="Polar residues" evidence="1">
    <location>
        <begin position="80"/>
        <end position="99"/>
    </location>
</feature>
<accession>A0AAE1WI39</accession>
<comment type="caution">
    <text evidence="2">The sequence shown here is derived from an EMBL/GenBank/DDBJ whole genome shotgun (WGS) entry which is preliminary data.</text>
</comment>
<proteinExistence type="predicted"/>
<dbReference type="EMBL" id="JACGWL010000010">
    <property type="protein sequence ID" value="KAK4393820.1"/>
    <property type="molecule type" value="Genomic_DNA"/>
</dbReference>
<dbReference type="PANTHER" id="PTHR13430:SF15">
    <property type="entry name" value="AUTOPHAGY-RELATED PROTEIN 13B"/>
    <property type="match status" value="1"/>
</dbReference>
<dbReference type="GO" id="GO:0000407">
    <property type="term" value="C:phagophore assembly site"/>
    <property type="evidence" value="ECO:0007669"/>
    <property type="project" value="TreeGrafter"/>
</dbReference>
<evidence type="ECO:0000313" key="3">
    <source>
        <dbReference type="Proteomes" id="UP001289374"/>
    </source>
</evidence>
<sequence length="134" mass="14369">MSACIYTILVCLNLNRPGSFDLSGHASIPHEPGGIFPVKKSQDAAVGALVHMLKKAPPLRQDISATAQLLQGSKLQTLRSCMQDTNETSEEPTSSNPASSGLIASKTTADALEELRGYREMKDLLLMQSKISQA</sequence>
<dbReference type="Proteomes" id="UP001289374">
    <property type="component" value="Unassembled WGS sequence"/>
</dbReference>
<protein>
    <submittedName>
        <fullName evidence="2">Autophagy-related protein 13b</fullName>
    </submittedName>
</protein>
<dbReference type="GO" id="GO:0005829">
    <property type="term" value="C:cytosol"/>
    <property type="evidence" value="ECO:0007669"/>
    <property type="project" value="TreeGrafter"/>
</dbReference>
<name>A0AAE1WI39_9LAMI</name>
<evidence type="ECO:0000256" key="1">
    <source>
        <dbReference type="SAM" id="MobiDB-lite"/>
    </source>
</evidence>
<dbReference type="InterPro" id="IPR040182">
    <property type="entry name" value="ATG13"/>
</dbReference>
<organism evidence="2 3">
    <name type="scientific">Sesamum angolense</name>
    <dbReference type="NCBI Taxonomy" id="2727404"/>
    <lineage>
        <taxon>Eukaryota</taxon>
        <taxon>Viridiplantae</taxon>
        <taxon>Streptophyta</taxon>
        <taxon>Embryophyta</taxon>
        <taxon>Tracheophyta</taxon>
        <taxon>Spermatophyta</taxon>
        <taxon>Magnoliopsida</taxon>
        <taxon>eudicotyledons</taxon>
        <taxon>Gunneridae</taxon>
        <taxon>Pentapetalae</taxon>
        <taxon>asterids</taxon>
        <taxon>lamiids</taxon>
        <taxon>Lamiales</taxon>
        <taxon>Pedaliaceae</taxon>
        <taxon>Sesamum</taxon>
    </lineage>
</organism>
<reference evidence="2" key="1">
    <citation type="submission" date="2020-06" db="EMBL/GenBank/DDBJ databases">
        <authorList>
            <person name="Li T."/>
            <person name="Hu X."/>
            <person name="Zhang T."/>
            <person name="Song X."/>
            <person name="Zhang H."/>
            <person name="Dai N."/>
            <person name="Sheng W."/>
            <person name="Hou X."/>
            <person name="Wei L."/>
        </authorList>
    </citation>
    <scope>NUCLEOTIDE SEQUENCE</scope>
    <source>
        <strain evidence="2">K16</strain>
        <tissue evidence="2">Leaf</tissue>
    </source>
</reference>
<dbReference type="GO" id="GO:0034727">
    <property type="term" value="P:piecemeal microautophagy of the nucleus"/>
    <property type="evidence" value="ECO:0007669"/>
    <property type="project" value="TreeGrafter"/>
</dbReference>
<dbReference type="GO" id="GO:0000423">
    <property type="term" value="P:mitophagy"/>
    <property type="evidence" value="ECO:0007669"/>
    <property type="project" value="TreeGrafter"/>
</dbReference>
<gene>
    <name evidence="2" type="ORF">Sango_1852800</name>
</gene>
<feature type="region of interest" description="Disordered" evidence="1">
    <location>
        <begin position="80"/>
        <end position="105"/>
    </location>
</feature>
<dbReference type="PANTHER" id="PTHR13430">
    <property type="match status" value="1"/>
</dbReference>
<keyword evidence="3" id="KW-1185">Reference proteome</keyword>